<dbReference type="InterPro" id="IPR017438">
    <property type="entry name" value="ATP-NAD_kinase_N"/>
</dbReference>
<dbReference type="PANTHER" id="PTHR12358">
    <property type="entry name" value="SPHINGOSINE KINASE"/>
    <property type="match status" value="1"/>
</dbReference>
<dbReference type="Pfam" id="PF00781">
    <property type="entry name" value="DAGK_cat"/>
    <property type="match status" value="1"/>
</dbReference>
<dbReference type="InterPro" id="IPR001206">
    <property type="entry name" value="Diacylglycerol_kinase_cat_dom"/>
</dbReference>
<dbReference type="EMBL" id="KT982358">
    <property type="protein sequence ID" value="AOR51061.1"/>
    <property type="molecule type" value="Genomic_DNA"/>
</dbReference>
<evidence type="ECO:0000256" key="4">
    <source>
        <dbReference type="ARBA" id="ARBA00022840"/>
    </source>
</evidence>
<keyword evidence="4" id="KW-0067">ATP-binding</keyword>
<sequence length="288" mass="30250">MRTIVIIANRGAGSFSQQRFDSNCSKLETKGVAVQRCFCTDFAEMTEKAGEISRQPDSPVVVAAGGDGTINAILNGLAGNRATCAILPMGTANVMALELGIRNTGMALATIVSGQPQPFTAGLLQNGSRSSRFFLMAGAGFDGHIVRGVSPREKQLLGKGAYLFSALRSFVSWDSGELQVSTEAEEFSCGSLIVCNASRYGGSFSLAPAANIFSPSFEVIAIRQSSRSAAIEAIANAALGRSHPMGTHRTTATRISVTGLKPVQADGDDWGDAPVKILAEPDYARILL</sequence>
<dbReference type="SUPFAM" id="SSF111331">
    <property type="entry name" value="NAD kinase/diacylglycerol kinase-like"/>
    <property type="match status" value="1"/>
</dbReference>
<feature type="domain" description="DAGKc" evidence="5">
    <location>
        <begin position="44"/>
        <end position="128"/>
    </location>
</feature>
<dbReference type="InterPro" id="IPR045540">
    <property type="entry name" value="YegS/DAGK_C"/>
</dbReference>
<evidence type="ECO:0000256" key="2">
    <source>
        <dbReference type="ARBA" id="ARBA00022741"/>
    </source>
</evidence>
<dbReference type="GO" id="GO:0016301">
    <property type="term" value="F:kinase activity"/>
    <property type="evidence" value="ECO:0007669"/>
    <property type="project" value="UniProtKB-KW"/>
</dbReference>
<name>A0A1C9U4J7_9BACT</name>
<evidence type="ECO:0000256" key="3">
    <source>
        <dbReference type="ARBA" id="ARBA00022777"/>
    </source>
</evidence>
<dbReference type="PROSITE" id="PS50146">
    <property type="entry name" value="DAGK"/>
    <property type="match status" value="1"/>
</dbReference>
<protein>
    <submittedName>
        <fullName evidence="6">Diacylglycerol kinase</fullName>
    </submittedName>
</protein>
<dbReference type="InterPro" id="IPR050187">
    <property type="entry name" value="Lipid_Phosphate_FormReg"/>
</dbReference>
<dbReference type="AlphaFoldDB" id="A0A1C9U4J7"/>
<evidence type="ECO:0000313" key="6">
    <source>
        <dbReference type="EMBL" id="AOR51061.1"/>
    </source>
</evidence>
<reference evidence="6" key="1">
    <citation type="journal article" date="2016" name="Sci. Rep.">
        <title>Triclosan Resistome from Metagenome Reveals Diverse Enoyl Acyl Carrier Protein Reductases and Selective Enrichment of Triclosan Resistance Genes.</title>
        <authorList>
            <person name="Khan R."/>
            <person name="Kong H.G."/>
            <person name="Jung Y.H."/>
            <person name="Choi J."/>
            <person name="Baek K.Y."/>
            <person name="Hwang E.C."/>
            <person name="Lee S.W."/>
        </authorList>
    </citation>
    <scope>NUCLEOTIDE SEQUENCE</scope>
</reference>
<dbReference type="Gene3D" id="3.40.50.10330">
    <property type="entry name" value="Probable inorganic polyphosphate/atp-NAD kinase, domain 1"/>
    <property type="match status" value="1"/>
</dbReference>
<keyword evidence="3 6" id="KW-0418">Kinase</keyword>
<evidence type="ECO:0000256" key="1">
    <source>
        <dbReference type="ARBA" id="ARBA00022679"/>
    </source>
</evidence>
<keyword evidence="1" id="KW-0808">Transferase</keyword>
<dbReference type="GO" id="GO:0005524">
    <property type="term" value="F:ATP binding"/>
    <property type="evidence" value="ECO:0007669"/>
    <property type="project" value="UniProtKB-KW"/>
</dbReference>
<dbReference type="InterPro" id="IPR016064">
    <property type="entry name" value="NAD/diacylglycerol_kinase_sf"/>
</dbReference>
<proteinExistence type="predicted"/>
<dbReference type="PANTHER" id="PTHR12358:SF106">
    <property type="entry name" value="LIPID KINASE YEGS"/>
    <property type="match status" value="1"/>
</dbReference>
<dbReference type="GO" id="GO:0005886">
    <property type="term" value="C:plasma membrane"/>
    <property type="evidence" value="ECO:0007669"/>
    <property type="project" value="TreeGrafter"/>
</dbReference>
<keyword evidence="2" id="KW-0547">Nucleotide-binding</keyword>
<organism evidence="6">
    <name type="scientific">uncultured bacterium pAG2</name>
    <dbReference type="NCBI Taxonomy" id="1781152"/>
    <lineage>
        <taxon>Bacteria</taxon>
        <taxon>environmental samples</taxon>
    </lineage>
</organism>
<dbReference type="Gene3D" id="2.60.200.40">
    <property type="match status" value="1"/>
</dbReference>
<evidence type="ECO:0000259" key="5">
    <source>
        <dbReference type="PROSITE" id="PS50146"/>
    </source>
</evidence>
<dbReference type="Pfam" id="PF19279">
    <property type="entry name" value="YegS_C"/>
    <property type="match status" value="1"/>
</dbReference>
<accession>A0A1C9U4J7</accession>